<evidence type="ECO:0000256" key="6">
    <source>
        <dbReference type="ARBA" id="ARBA00023284"/>
    </source>
</evidence>
<dbReference type="CDD" id="cd03017">
    <property type="entry name" value="PRX_BCP"/>
    <property type="match status" value="1"/>
</dbReference>
<dbReference type="Pfam" id="PF00578">
    <property type="entry name" value="AhpC-TSA"/>
    <property type="match status" value="1"/>
</dbReference>
<protein>
    <recommendedName>
        <fullName evidence="1">thioredoxin-dependent peroxiredoxin</fullName>
        <ecNumber evidence="1">1.11.1.24</ecNumber>
    </recommendedName>
    <alternativeName>
        <fullName evidence="7">Thioredoxin peroxidase</fullName>
    </alternativeName>
</protein>
<evidence type="ECO:0000256" key="3">
    <source>
        <dbReference type="ARBA" id="ARBA00022862"/>
    </source>
</evidence>
<dbReference type="InterPro" id="IPR050924">
    <property type="entry name" value="Peroxiredoxin_BCP/PrxQ"/>
</dbReference>
<keyword evidence="6" id="KW-0676">Redox-active center</keyword>
<keyword evidence="4" id="KW-0560">Oxidoreductase</keyword>
<evidence type="ECO:0000256" key="8">
    <source>
        <dbReference type="ARBA" id="ARBA00038489"/>
    </source>
</evidence>
<keyword evidence="3" id="KW-0049">Antioxidant</keyword>
<feature type="domain" description="Thioredoxin" evidence="11">
    <location>
        <begin position="5"/>
        <end position="180"/>
    </location>
</feature>
<keyword evidence="5" id="KW-1015">Disulfide bond</keyword>
<evidence type="ECO:0000256" key="7">
    <source>
        <dbReference type="ARBA" id="ARBA00032824"/>
    </source>
</evidence>
<comment type="catalytic activity">
    <reaction evidence="9">
        <text>a hydroperoxide + [thioredoxin]-dithiol = an alcohol + [thioredoxin]-disulfide + H2O</text>
        <dbReference type="Rhea" id="RHEA:62620"/>
        <dbReference type="Rhea" id="RHEA-COMP:10698"/>
        <dbReference type="Rhea" id="RHEA-COMP:10700"/>
        <dbReference type="ChEBI" id="CHEBI:15377"/>
        <dbReference type="ChEBI" id="CHEBI:29950"/>
        <dbReference type="ChEBI" id="CHEBI:30879"/>
        <dbReference type="ChEBI" id="CHEBI:35924"/>
        <dbReference type="ChEBI" id="CHEBI:50058"/>
        <dbReference type="EC" id="1.11.1.24"/>
    </reaction>
</comment>
<dbReference type="EMBL" id="JABCKI010006354">
    <property type="protein sequence ID" value="KAG5634569.1"/>
    <property type="molecule type" value="Genomic_DNA"/>
</dbReference>
<evidence type="ECO:0000256" key="4">
    <source>
        <dbReference type="ARBA" id="ARBA00023002"/>
    </source>
</evidence>
<sequence>MSHTSLIGKQAPSLTLPNYTGEAFELKPEEAGVPTVLFFYPSSGSYGCTKEACQFRDAIAEKDTFKPGKVQIIGISCDSVEKQKQFVEKEKLTVRRLRSPVMNGSPMCFDDKLQYPVLSDANGEAIKAYGIGKGILGLVPVARVTVVIDKKGIVRDTLDATMNYGAHSKFVAKWLEKLEAEDMLEATPTNNPTPTATTTAAESQPADTPKALTHDEE</sequence>
<dbReference type="AlphaFoldDB" id="A0A9P7FMG4"/>
<evidence type="ECO:0000259" key="11">
    <source>
        <dbReference type="PROSITE" id="PS51352"/>
    </source>
</evidence>
<evidence type="ECO:0000313" key="13">
    <source>
        <dbReference type="Proteomes" id="UP000717328"/>
    </source>
</evidence>
<dbReference type="GO" id="GO:0034599">
    <property type="term" value="P:cellular response to oxidative stress"/>
    <property type="evidence" value="ECO:0007669"/>
    <property type="project" value="TreeGrafter"/>
</dbReference>
<organism evidence="12 13">
    <name type="scientific">Sphagnurus paluster</name>
    <dbReference type="NCBI Taxonomy" id="117069"/>
    <lineage>
        <taxon>Eukaryota</taxon>
        <taxon>Fungi</taxon>
        <taxon>Dikarya</taxon>
        <taxon>Basidiomycota</taxon>
        <taxon>Agaricomycotina</taxon>
        <taxon>Agaricomycetes</taxon>
        <taxon>Agaricomycetidae</taxon>
        <taxon>Agaricales</taxon>
        <taxon>Tricholomatineae</taxon>
        <taxon>Lyophyllaceae</taxon>
        <taxon>Sphagnurus</taxon>
    </lineage>
</organism>
<dbReference type="OrthoDB" id="338622at2759"/>
<keyword evidence="13" id="KW-1185">Reference proteome</keyword>
<dbReference type="Gene3D" id="3.40.30.10">
    <property type="entry name" value="Glutaredoxin"/>
    <property type="match status" value="1"/>
</dbReference>
<dbReference type="PANTHER" id="PTHR42801:SF4">
    <property type="entry name" value="AHPC_TSA FAMILY PROTEIN"/>
    <property type="match status" value="1"/>
</dbReference>
<evidence type="ECO:0000256" key="10">
    <source>
        <dbReference type="SAM" id="MobiDB-lite"/>
    </source>
</evidence>
<reference evidence="12" key="2">
    <citation type="submission" date="2021-10" db="EMBL/GenBank/DDBJ databases">
        <title>Phylogenomics reveals ancestral predisposition of the termite-cultivated fungus Termitomyces towards a domesticated lifestyle.</title>
        <authorList>
            <person name="Auxier B."/>
            <person name="Grum-Grzhimaylo A."/>
            <person name="Cardenas M.E."/>
            <person name="Lodge J.D."/>
            <person name="Laessoe T."/>
            <person name="Pedersen O."/>
            <person name="Smith M.E."/>
            <person name="Kuyper T.W."/>
            <person name="Franco-Molano E.A."/>
            <person name="Baroni T.J."/>
            <person name="Aanen D.K."/>
        </authorList>
    </citation>
    <scope>NUCLEOTIDE SEQUENCE</scope>
    <source>
        <strain evidence="12">D49</strain>
    </source>
</reference>
<gene>
    <name evidence="12" type="ORF">H0H81_001515</name>
</gene>
<evidence type="ECO:0000256" key="9">
    <source>
        <dbReference type="ARBA" id="ARBA00049091"/>
    </source>
</evidence>
<feature type="region of interest" description="Disordered" evidence="10">
    <location>
        <begin position="185"/>
        <end position="217"/>
    </location>
</feature>
<dbReference type="SUPFAM" id="SSF52833">
    <property type="entry name" value="Thioredoxin-like"/>
    <property type="match status" value="1"/>
</dbReference>
<feature type="compositionally biased region" description="Low complexity" evidence="10">
    <location>
        <begin position="186"/>
        <end position="201"/>
    </location>
</feature>
<accession>A0A9P7FMG4</accession>
<dbReference type="InterPro" id="IPR036249">
    <property type="entry name" value="Thioredoxin-like_sf"/>
</dbReference>
<dbReference type="EC" id="1.11.1.24" evidence="1"/>
<dbReference type="InterPro" id="IPR000866">
    <property type="entry name" value="AhpC/TSA"/>
</dbReference>
<evidence type="ECO:0000256" key="1">
    <source>
        <dbReference type="ARBA" id="ARBA00013017"/>
    </source>
</evidence>
<dbReference type="GO" id="GO:0045454">
    <property type="term" value="P:cell redox homeostasis"/>
    <property type="evidence" value="ECO:0007669"/>
    <property type="project" value="TreeGrafter"/>
</dbReference>
<dbReference type="Proteomes" id="UP000717328">
    <property type="component" value="Unassembled WGS sequence"/>
</dbReference>
<dbReference type="PROSITE" id="PS51352">
    <property type="entry name" value="THIOREDOXIN_2"/>
    <property type="match status" value="1"/>
</dbReference>
<dbReference type="InterPro" id="IPR013766">
    <property type="entry name" value="Thioredoxin_domain"/>
</dbReference>
<evidence type="ECO:0000313" key="12">
    <source>
        <dbReference type="EMBL" id="KAG5634569.1"/>
    </source>
</evidence>
<keyword evidence="2" id="KW-0575">Peroxidase</keyword>
<comment type="similarity">
    <text evidence="8">Belongs to the peroxiredoxin family. BCP/PrxQ subfamily.</text>
</comment>
<dbReference type="GO" id="GO:0008379">
    <property type="term" value="F:thioredoxin peroxidase activity"/>
    <property type="evidence" value="ECO:0007669"/>
    <property type="project" value="TreeGrafter"/>
</dbReference>
<comment type="caution">
    <text evidence="12">The sequence shown here is derived from an EMBL/GenBank/DDBJ whole genome shotgun (WGS) entry which is preliminary data.</text>
</comment>
<name>A0A9P7FMG4_9AGAR</name>
<dbReference type="PANTHER" id="PTHR42801">
    <property type="entry name" value="THIOREDOXIN-DEPENDENT PEROXIDE REDUCTASE"/>
    <property type="match status" value="1"/>
</dbReference>
<reference evidence="12" key="1">
    <citation type="submission" date="2021-02" db="EMBL/GenBank/DDBJ databases">
        <authorList>
            <person name="Nieuwenhuis M."/>
            <person name="Van De Peppel L.J.J."/>
        </authorList>
    </citation>
    <scope>NUCLEOTIDE SEQUENCE</scope>
    <source>
        <strain evidence="12">D49</strain>
    </source>
</reference>
<evidence type="ECO:0000256" key="5">
    <source>
        <dbReference type="ARBA" id="ARBA00023157"/>
    </source>
</evidence>
<evidence type="ECO:0000256" key="2">
    <source>
        <dbReference type="ARBA" id="ARBA00022559"/>
    </source>
</evidence>
<proteinExistence type="inferred from homology"/>
<dbReference type="GO" id="GO:0005737">
    <property type="term" value="C:cytoplasm"/>
    <property type="evidence" value="ECO:0007669"/>
    <property type="project" value="TreeGrafter"/>
</dbReference>